<name>A0AAV7ECX1_ARIFI</name>
<proteinExistence type="predicted"/>
<dbReference type="EMBL" id="JAINDJ010000006">
    <property type="protein sequence ID" value="KAG9445377.1"/>
    <property type="molecule type" value="Genomic_DNA"/>
</dbReference>
<feature type="compositionally biased region" description="Pro residues" evidence="1">
    <location>
        <begin position="65"/>
        <end position="101"/>
    </location>
</feature>
<keyword evidence="3" id="KW-1185">Reference proteome</keyword>
<feature type="compositionally biased region" description="Basic residues" evidence="1">
    <location>
        <begin position="146"/>
        <end position="155"/>
    </location>
</feature>
<dbReference type="Proteomes" id="UP000825729">
    <property type="component" value="Unassembled WGS sequence"/>
</dbReference>
<dbReference type="AlphaFoldDB" id="A0AAV7ECX1"/>
<evidence type="ECO:0000256" key="1">
    <source>
        <dbReference type="SAM" id="MobiDB-lite"/>
    </source>
</evidence>
<accession>A0AAV7ECX1</accession>
<sequence length="174" mass="18914">MSLYVGPPPSITAPRLLFPFRCPAALTPPLRRCPAALTPSLRRCPAALTPTLFCCPVAHLPSPPPSFPRRPHPLPPALPPLPSPPPSVTPRPHTDIPPPSTMPMLGGEGLVGERARPRHLRTEGRGWGRGQREPRDAGQAEEGWGLRRRRVKGRKGHELRPVHLAAFSPCTTKA</sequence>
<feature type="region of interest" description="Disordered" evidence="1">
    <location>
        <begin position="65"/>
        <end position="157"/>
    </location>
</feature>
<organism evidence="2 3">
    <name type="scientific">Aristolochia fimbriata</name>
    <name type="common">White veined hardy Dutchman's pipe vine</name>
    <dbReference type="NCBI Taxonomy" id="158543"/>
    <lineage>
        <taxon>Eukaryota</taxon>
        <taxon>Viridiplantae</taxon>
        <taxon>Streptophyta</taxon>
        <taxon>Embryophyta</taxon>
        <taxon>Tracheophyta</taxon>
        <taxon>Spermatophyta</taxon>
        <taxon>Magnoliopsida</taxon>
        <taxon>Magnoliidae</taxon>
        <taxon>Piperales</taxon>
        <taxon>Aristolochiaceae</taxon>
        <taxon>Aristolochia</taxon>
    </lineage>
</organism>
<protein>
    <submittedName>
        <fullName evidence="2">Uncharacterized protein</fullName>
    </submittedName>
</protein>
<evidence type="ECO:0000313" key="3">
    <source>
        <dbReference type="Proteomes" id="UP000825729"/>
    </source>
</evidence>
<reference evidence="2 3" key="1">
    <citation type="submission" date="2021-07" db="EMBL/GenBank/DDBJ databases">
        <title>The Aristolochia fimbriata genome: insights into angiosperm evolution, floral development and chemical biosynthesis.</title>
        <authorList>
            <person name="Jiao Y."/>
        </authorList>
    </citation>
    <scope>NUCLEOTIDE SEQUENCE [LARGE SCALE GENOMIC DNA]</scope>
    <source>
        <strain evidence="2">IBCAS-2021</strain>
        <tissue evidence="2">Leaf</tissue>
    </source>
</reference>
<gene>
    <name evidence="2" type="ORF">H6P81_016717</name>
</gene>
<feature type="compositionally biased region" description="Basic and acidic residues" evidence="1">
    <location>
        <begin position="111"/>
        <end position="138"/>
    </location>
</feature>
<comment type="caution">
    <text evidence="2">The sequence shown here is derived from an EMBL/GenBank/DDBJ whole genome shotgun (WGS) entry which is preliminary data.</text>
</comment>
<evidence type="ECO:0000313" key="2">
    <source>
        <dbReference type="EMBL" id="KAG9445377.1"/>
    </source>
</evidence>